<keyword evidence="5 8" id="KW-0812">Transmembrane</keyword>
<dbReference type="RefSeq" id="WP_184536743.1">
    <property type="nucleotide sequence ID" value="NZ_JACHJW010000001.1"/>
</dbReference>
<keyword evidence="7 8" id="KW-0472">Membrane</keyword>
<protein>
    <submittedName>
        <fullName evidence="9">4-azaleucine resistance transporter AzlC</fullName>
    </submittedName>
</protein>
<keyword evidence="6 8" id="KW-1133">Transmembrane helix</keyword>
<keyword evidence="3" id="KW-0813">Transport</keyword>
<dbReference type="GO" id="GO:1903785">
    <property type="term" value="P:L-valine transmembrane transport"/>
    <property type="evidence" value="ECO:0007669"/>
    <property type="project" value="TreeGrafter"/>
</dbReference>
<evidence type="ECO:0000256" key="1">
    <source>
        <dbReference type="ARBA" id="ARBA00004651"/>
    </source>
</evidence>
<evidence type="ECO:0000313" key="10">
    <source>
        <dbReference type="Proteomes" id="UP000578819"/>
    </source>
</evidence>
<evidence type="ECO:0000256" key="8">
    <source>
        <dbReference type="SAM" id="Phobius"/>
    </source>
</evidence>
<feature type="transmembrane region" description="Helical" evidence="8">
    <location>
        <begin position="58"/>
        <end position="79"/>
    </location>
</feature>
<evidence type="ECO:0000256" key="2">
    <source>
        <dbReference type="ARBA" id="ARBA00010735"/>
    </source>
</evidence>
<feature type="transmembrane region" description="Helical" evidence="8">
    <location>
        <begin position="129"/>
        <end position="154"/>
    </location>
</feature>
<comment type="caution">
    <text evidence="9">The sequence shown here is derived from an EMBL/GenBank/DDBJ whole genome shotgun (WGS) entry which is preliminary data.</text>
</comment>
<dbReference type="AlphaFoldDB" id="A0A7W7WS74"/>
<reference evidence="9 10" key="1">
    <citation type="submission" date="2020-08" db="EMBL/GenBank/DDBJ databases">
        <title>Sequencing the genomes of 1000 actinobacteria strains.</title>
        <authorList>
            <person name="Klenk H.-P."/>
        </authorList>
    </citation>
    <scope>NUCLEOTIDE SEQUENCE [LARGE SCALE GENOMIC DNA]</scope>
    <source>
        <strain evidence="9 10">DSM 45886</strain>
    </source>
</reference>
<dbReference type="Proteomes" id="UP000578819">
    <property type="component" value="Unassembled WGS sequence"/>
</dbReference>
<comment type="similarity">
    <text evidence="2">Belongs to the AzlC family.</text>
</comment>
<evidence type="ECO:0000256" key="7">
    <source>
        <dbReference type="ARBA" id="ARBA00023136"/>
    </source>
</evidence>
<evidence type="ECO:0000256" key="3">
    <source>
        <dbReference type="ARBA" id="ARBA00022448"/>
    </source>
</evidence>
<dbReference type="Pfam" id="PF03591">
    <property type="entry name" value="AzlC"/>
    <property type="match status" value="1"/>
</dbReference>
<dbReference type="PANTHER" id="PTHR34979:SF1">
    <property type="entry name" value="INNER MEMBRANE PROTEIN YGAZ"/>
    <property type="match status" value="1"/>
</dbReference>
<evidence type="ECO:0000313" key="9">
    <source>
        <dbReference type="EMBL" id="MBB4961083.1"/>
    </source>
</evidence>
<name>A0A7W7WS74_9ACTN</name>
<dbReference type="InterPro" id="IPR011606">
    <property type="entry name" value="Brnchd-chn_aa_trnsp_permease"/>
</dbReference>
<dbReference type="GO" id="GO:0005886">
    <property type="term" value="C:plasma membrane"/>
    <property type="evidence" value="ECO:0007669"/>
    <property type="project" value="UniProtKB-SubCell"/>
</dbReference>
<evidence type="ECO:0000256" key="4">
    <source>
        <dbReference type="ARBA" id="ARBA00022475"/>
    </source>
</evidence>
<dbReference type="EMBL" id="JACHJW010000001">
    <property type="protein sequence ID" value="MBB4961083.1"/>
    <property type="molecule type" value="Genomic_DNA"/>
</dbReference>
<gene>
    <name evidence="9" type="ORF">FHR38_004816</name>
</gene>
<evidence type="ECO:0000256" key="5">
    <source>
        <dbReference type="ARBA" id="ARBA00022692"/>
    </source>
</evidence>
<keyword evidence="10" id="KW-1185">Reference proteome</keyword>
<feature type="transmembrane region" description="Helical" evidence="8">
    <location>
        <begin position="21"/>
        <end position="52"/>
    </location>
</feature>
<comment type="subcellular location">
    <subcellularLocation>
        <location evidence="1">Cell membrane</location>
        <topology evidence="1">Multi-pass membrane protein</topology>
    </subcellularLocation>
</comment>
<dbReference type="PANTHER" id="PTHR34979">
    <property type="entry name" value="INNER MEMBRANE PROTEIN YGAZ"/>
    <property type="match status" value="1"/>
</dbReference>
<evidence type="ECO:0000256" key="6">
    <source>
        <dbReference type="ARBA" id="ARBA00022989"/>
    </source>
</evidence>
<accession>A0A7W7WS74</accession>
<sequence>MRTAERTPRLSLVRDVATIGIAMLAVGASFGAIAVASGLPAWAAIAMSVIVFAGGAQFMAVGMIAAGSPVAAVFAGLLLNVRHLPFGLALAETIAPRWRDRLLGSHLMTDESTAFALAQPPGSGRRRAYWVAGSGWFLAWNLGTVVGVLLGARVGDPQRFGLDAAFPAGLIAMLMPALREPRTRRVALTGAALAVLTTPILPPGLPVLLALAGLAVLLLPRRAWEWPW</sequence>
<keyword evidence="4" id="KW-1003">Cell membrane</keyword>
<feature type="transmembrane region" description="Helical" evidence="8">
    <location>
        <begin position="190"/>
        <end position="219"/>
    </location>
</feature>
<proteinExistence type="inferred from homology"/>
<feature type="transmembrane region" description="Helical" evidence="8">
    <location>
        <begin position="160"/>
        <end position="178"/>
    </location>
</feature>
<organism evidence="9 10">
    <name type="scientific">Micromonospora polyrhachis</name>
    <dbReference type="NCBI Taxonomy" id="1282883"/>
    <lineage>
        <taxon>Bacteria</taxon>
        <taxon>Bacillati</taxon>
        <taxon>Actinomycetota</taxon>
        <taxon>Actinomycetes</taxon>
        <taxon>Micromonosporales</taxon>
        <taxon>Micromonosporaceae</taxon>
        <taxon>Micromonospora</taxon>
    </lineage>
</organism>